<evidence type="ECO:0000313" key="6">
    <source>
        <dbReference type="EMBL" id="CAB5227576.1"/>
    </source>
</evidence>
<dbReference type="EMBL" id="LR797361">
    <property type="protein sequence ID" value="CAB4210533.1"/>
    <property type="molecule type" value="Genomic_DNA"/>
</dbReference>
<evidence type="ECO:0000313" key="4">
    <source>
        <dbReference type="EMBL" id="CAB4197987.1"/>
    </source>
</evidence>
<protein>
    <submittedName>
        <fullName evidence="2">Uncharacterized protein</fullName>
    </submittedName>
</protein>
<dbReference type="EMBL" id="LR797259">
    <property type="protein sequence ID" value="CAB4197987.1"/>
    <property type="molecule type" value="Genomic_DNA"/>
</dbReference>
<dbReference type="EMBL" id="LR798377">
    <property type="protein sequence ID" value="CAB5227576.1"/>
    <property type="molecule type" value="Genomic_DNA"/>
</dbReference>
<accession>A0A6J5PXS3</accession>
<gene>
    <name evidence="3" type="ORF">UFOVP1073_4</name>
    <name evidence="4" type="ORF">UFOVP1308_43</name>
    <name evidence="5" type="ORF">UFOVP1423_26</name>
    <name evidence="6" type="ORF">UFOVP1520_71</name>
    <name evidence="1" type="ORF">UFOVP898_6</name>
    <name evidence="2" type="ORF">UFOVP985_53</name>
</gene>
<evidence type="ECO:0000313" key="2">
    <source>
        <dbReference type="EMBL" id="CAB4176710.1"/>
    </source>
</evidence>
<dbReference type="EMBL" id="LR796942">
    <property type="protein sequence ID" value="CAB4176710.1"/>
    <property type="molecule type" value="Genomic_DNA"/>
</dbReference>
<proteinExistence type="predicted"/>
<reference evidence="2" key="1">
    <citation type="submission" date="2020-05" db="EMBL/GenBank/DDBJ databases">
        <authorList>
            <person name="Chiriac C."/>
            <person name="Salcher M."/>
            <person name="Ghai R."/>
            <person name="Kavagutti S V."/>
        </authorList>
    </citation>
    <scope>NUCLEOTIDE SEQUENCE</scope>
</reference>
<dbReference type="EMBL" id="LR796838">
    <property type="protein sequence ID" value="CAB4169031.1"/>
    <property type="molecule type" value="Genomic_DNA"/>
</dbReference>
<organism evidence="2">
    <name type="scientific">uncultured Caudovirales phage</name>
    <dbReference type="NCBI Taxonomy" id="2100421"/>
    <lineage>
        <taxon>Viruses</taxon>
        <taxon>Duplodnaviria</taxon>
        <taxon>Heunggongvirae</taxon>
        <taxon>Uroviricota</taxon>
        <taxon>Caudoviricetes</taxon>
        <taxon>Peduoviridae</taxon>
        <taxon>Maltschvirus</taxon>
        <taxon>Maltschvirus maltsch</taxon>
    </lineage>
</organism>
<evidence type="ECO:0000313" key="1">
    <source>
        <dbReference type="EMBL" id="CAB4169031.1"/>
    </source>
</evidence>
<dbReference type="EMBL" id="LR797009">
    <property type="protein sequence ID" value="CAB4180985.1"/>
    <property type="molecule type" value="Genomic_DNA"/>
</dbReference>
<sequence>MIETADWDDSDSEEVECDHCEKTRRCTLTVDPFLREIHPDDDNPETWWCYQCYSDRAADV</sequence>
<name>A0A6J5PXS3_9CAUD</name>
<evidence type="ECO:0000313" key="5">
    <source>
        <dbReference type="EMBL" id="CAB4210533.1"/>
    </source>
</evidence>
<evidence type="ECO:0000313" key="3">
    <source>
        <dbReference type="EMBL" id="CAB4180985.1"/>
    </source>
</evidence>